<organism evidence="1 2">
    <name type="scientific">Lysinibacillus fusiformis</name>
    <dbReference type="NCBI Taxonomy" id="28031"/>
    <lineage>
        <taxon>Bacteria</taxon>
        <taxon>Bacillati</taxon>
        <taxon>Bacillota</taxon>
        <taxon>Bacilli</taxon>
        <taxon>Bacillales</taxon>
        <taxon>Bacillaceae</taxon>
        <taxon>Lysinibacillus</taxon>
    </lineage>
</organism>
<gene>
    <name evidence="1" type="ORF">CRI88_02300</name>
</gene>
<dbReference type="AlphaFoldDB" id="A0A2I0V4G0"/>
<dbReference type="EMBL" id="PDFK01000001">
    <property type="protein sequence ID" value="PKU53180.1"/>
    <property type="molecule type" value="Genomic_DNA"/>
</dbReference>
<evidence type="ECO:0000313" key="1">
    <source>
        <dbReference type="EMBL" id="PKU53180.1"/>
    </source>
</evidence>
<dbReference type="Proteomes" id="UP000234956">
    <property type="component" value="Unassembled WGS sequence"/>
</dbReference>
<reference evidence="1 2" key="1">
    <citation type="submission" date="2017-10" db="EMBL/GenBank/DDBJ databases">
        <title>Draft genome of Lysinibacillus fusiformis strain Juneja, a laboratory-derived pathogen of Drosophila melanogaster.</title>
        <authorList>
            <person name="Smith B.R."/>
            <person name="Unckless R.L."/>
        </authorList>
    </citation>
    <scope>NUCLEOTIDE SEQUENCE [LARGE SCALE GENOMIC DNA]</scope>
    <source>
        <strain evidence="1 2">Juneja</strain>
    </source>
</reference>
<protein>
    <submittedName>
        <fullName evidence="1">Uncharacterized protein</fullName>
    </submittedName>
</protein>
<name>A0A2I0V4G0_9BACI</name>
<evidence type="ECO:0000313" key="2">
    <source>
        <dbReference type="Proteomes" id="UP000234956"/>
    </source>
</evidence>
<sequence length="75" mass="8481">MLKNKTIHRIFVKGENGFPLQITYFPVDSPVSLSHGSQVAFHSIKMLTFFAKVQVEGCCHTSLLHIENKRLSPLL</sequence>
<proteinExistence type="predicted"/>
<comment type="caution">
    <text evidence="1">The sequence shown here is derived from an EMBL/GenBank/DDBJ whole genome shotgun (WGS) entry which is preliminary data.</text>
</comment>
<accession>A0A2I0V4G0</accession>